<evidence type="ECO:0000313" key="8">
    <source>
        <dbReference type="Proteomes" id="UP000237347"/>
    </source>
</evidence>
<evidence type="ECO:0000313" key="7">
    <source>
        <dbReference type="EMBL" id="KAK7831989.1"/>
    </source>
</evidence>
<dbReference type="GO" id="GO:0005634">
    <property type="term" value="C:nucleus"/>
    <property type="evidence" value="ECO:0007669"/>
    <property type="project" value="UniProtKB-SubCell"/>
</dbReference>
<name>A0AAW0K0H7_QUESU</name>
<dbReference type="CDD" id="cd23836">
    <property type="entry name" value="DRWD-C_CENP-O"/>
    <property type="match status" value="1"/>
</dbReference>
<dbReference type="InterPro" id="IPR018464">
    <property type="entry name" value="CENP-O"/>
</dbReference>
<gene>
    <name evidence="7" type="ORF">CFP56_026797</name>
</gene>
<dbReference type="AlphaFoldDB" id="A0AAW0K0H7"/>
<evidence type="ECO:0000256" key="4">
    <source>
        <dbReference type="ARBA" id="ARBA00022454"/>
    </source>
</evidence>
<dbReference type="Proteomes" id="UP000237347">
    <property type="component" value="Unassembled WGS sequence"/>
</dbReference>
<keyword evidence="5" id="KW-0539">Nucleus</keyword>
<comment type="caution">
    <text evidence="7">The sequence shown here is derived from an EMBL/GenBank/DDBJ whole genome shotgun (WGS) entry which is preliminary data.</text>
</comment>
<protein>
    <recommendedName>
        <fullName evidence="9">Centromere protein O</fullName>
    </recommendedName>
</protein>
<evidence type="ECO:0000256" key="3">
    <source>
        <dbReference type="ARBA" id="ARBA00007321"/>
    </source>
</evidence>
<dbReference type="GO" id="GO:0031511">
    <property type="term" value="C:Mis6-Sim4 complex"/>
    <property type="evidence" value="ECO:0007669"/>
    <property type="project" value="TreeGrafter"/>
</dbReference>
<organism evidence="7 8">
    <name type="scientific">Quercus suber</name>
    <name type="common">Cork oak</name>
    <dbReference type="NCBI Taxonomy" id="58331"/>
    <lineage>
        <taxon>Eukaryota</taxon>
        <taxon>Viridiplantae</taxon>
        <taxon>Streptophyta</taxon>
        <taxon>Embryophyta</taxon>
        <taxon>Tracheophyta</taxon>
        <taxon>Spermatophyta</taxon>
        <taxon>Magnoliopsida</taxon>
        <taxon>eudicotyledons</taxon>
        <taxon>Gunneridae</taxon>
        <taxon>Pentapetalae</taxon>
        <taxon>rosids</taxon>
        <taxon>fabids</taxon>
        <taxon>Fagales</taxon>
        <taxon>Fagaceae</taxon>
        <taxon>Quercus</taxon>
    </lineage>
</organism>
<comment type="similarity">
    <text evidence="3">Belongs to the CENP-O/MCM21 family.</text>
</comment>
<keyword evidence="8" id="KW-1185">Reference proteome</keyword>
<dbReference type="EMBL" id="PKMF04000432">
    <property type="protein sequence ID" value="KAK7831989.1"/>
    <property type="molecule type" value="Genomic_DNA"/>
</dbReference>
<evidence type="ECO:0000256" key="1">
    <source>
        <dbReference type="ARBA" id="ARBA00004123"/>
    </source>
</evidence>
<proteinExistence type="inferred from homology"/>
<evidence type="ECO:0000256" key="6">
    <source>
        <dbReference type="ARBA" id="ARBA00023328"/>
    </source>
</evidence>
<comment type="subcellular location">
    <subcellularLocation>
        <location evidence="2">Chromosome</location>
        <location evidence="2">Centromere</location>
    </subcellularLocation>
    <subcellularLocation>
        <location evidence="1">Nucleus</location>
    </subcellularLocation>
</comment>
<dbReference type="PANTHER" id="PTHR14582">
    <property type="entry name" value="INNER KINETOCHORE SUBUNIT MAL2"/>
    <property type="match status" value="1"/>
</dbReference>
<accession>A0AAW0K0H7</accession>
<evidence type="ECO:0000256" key="2">
    <source>
        <dbReference type="ARBA" id="ARBA00004584"/>
    </source>
</evidence>
<sequence>MILLLMEIAVSLITCKINSFFFHNFVGEPCELYHCVLESKSFLEKMTVLEHTIPFFLPIREAENDLLSSNAMKFIDYIGELLQAYVDRREQVRLIKELYGNQIKELYHSLPYHMVEFVLDDSDCKVTVSLRYADLVSVLPTRIKALAWPSKKSSINAATINRKENGVQGSHQNPARLSYAEDALRTMSLPEGAYCFQIIDIFYKLGLILLIRT</sequence>
<dbReference type="Pfam" id="PF09496">
    <property type="entry name" value="CENP-O"/>
    <property type="match status" value="1"/>
</dbReference>
<reference evidence="7 8" key="1">
    <citation type="journal article" date="2018" name="Sci. Data">
        <title>The draft genome sequence of cork oak.</title>
        <authorList>
            <person name="Ramos A.M."/>
            <person name="Usie A."/>
            <person name="Barbosa P."/>
            <person name="Barros P.M."/>
            <person name="Capote T."/>
            <person name="Chaves I."/>
            <person name="Simoes F."/>
            <person name="Abreu I."/>
            <person name="Carrasquinho I."/>
            <person name="Faro C."/>
            <person name="Guimaraes J.B."/>
            <person name="Mendonca D."/>
            <person name="Nobrega F."/>
            <person name="Rodrigues L."/>
            <person name="Saibo N.J.M."/>
            <person name="Varela M.C."/>
            <person name="Egas C."/>
            <person name="Matos J."/>
            <person name="Miguel C.M."/>
            <person name="Oliveira M.M."/>
            <person name="Ricardo C.P."/>
            <person name="Goncalves S."/>
        </authorList>
    </citation>
    <scope>NUCLEOTIDE SEQUENCE [LARGE SCALE GENOMIC DNA]</scope>
    <source>
        <strain evidence="8">cv. HL8</strain>
    </source>
</reference>
<evidence type="ECO:0000256" key="5">
    <source>
        <dbReference type="ARBA" id="ARBA00023242"/>
    </source>
</evidence>
<dbReference type="PANTHER" id="PTHR14582:SF1">
    <property type="entry name" value="CENTROMERE PROTEIN O"/>
    <property type="match status" value="1"/>
</dbReference>
<keyword evidence="6" id="KW-0137">Centromere</keyword>
<keyword evidence="4" id="KW-0158">Chromosome</keyword>
<evidence type="ECO:0008006" key="9">
    <source>
        <dbReference type="Google" id="ProtNLM"/>
    </source>
</evidence>